<organism evidence="3 4">
    <name type="scientific">Neodiprion lecontei</name>
    <name type="common">Redheaded pine sawfly</name>
    <dbReference type="NCBI Taxonomy" id="441921"/>
    <lineage>
        <taxon>Eukaryota</taxon>
        <taxon>Metazoa</taxon>
        <taxon>Ecdysozoa</taxon>
        <taxon>Arthropoda</taxon>
        <taxon>Hexapoda</taxon>
        <taxon>Insecta</taxon>
        <taxon>Pterygota</taxon>
        <taxon>Neoptera</taxon>
        <taxon>Endopterygota</taxon>
        <taxon>Hymenoptera</taxon>
        <taxon>Tenthredinoidea</taxon>
        <taxon>Diprionidae</taxon>
        <taxon>Diprioninae</taxon>
        <taxon>Neodiprion</taxon>
    </lineage>
</organism>
<keyword evidence="3" id="KW-1185">Reference proteome</keyword>
<evidence type="ECO:0000256" key="1">
    <source>
        <dbReference type="SAM" id="MobiDB-lite"/>
    </source>
</evidence>
<proteinExistence type="predicted"/>
<protein>
    <submittedName>
        <fullName evidence="4">Uncharacterized protein LOC124292790</fullName>
    </submittedName>
</protein>
<keyword evidence="2" id="KW-0732">Signal</keyword>
<dbReference type="Proteomes" id="UP000829291">
    <property type="component" value="Chromosome 2"/>
</dbReference>
<accession>A0ABM3FF82</accession>
<sequence>MKIILIPTFTAAFLLYLVMAERNRPTRLTEVSVGTQTERDEGRIFVPRDGNPMNLRRHPRTFRATRSSQNPRIPGTLRQGRPFALSGGSSQTPKRSFVGKPEHVRRSLVRGPKKFNAVLLEPAFHLAPTKGLLSHTFGKRHESLGPLIGPLKLLGIGEEVYVRLLEPSDNEGADHVTVHLLIARKTTKILNEIQDSTDFEDPRNLEPSFSYPGKAQFQKFSTFATIRPRIPMVSSSMTFNGRPLLDHPRDRHGNTPTFKVESPYFVRNENHPMVPKHDIQSLKNMRPTEFDIRPAEHLVAPNHHKLPVARWPVENLIDLPIYPPLSFGKPKEVAGDGCEVMASPVNTGVADGGKQSDSANRTSVQLRDNSASGEVKQRSVNLSMNREEEMKIRRRFIEPVFMDKIPSRHLVFDRHVSSPISMLRIADTAEDHFMMAAVPNEEEWRGLK</sequence>
<gene>
    <name evidence="4" type="primary">LOC124292790</name>
</gene>
<evidence type="ECO:0000313" key="3">
    <source>
        <dbReference type="Proteomes" id="UP000829291"/>
    </source>
</evidence>
<reference evidence="4" key="1">
    <citation type="submission" date="2025-08" db="UniProtKB">
        <authorList>
            <consortium name="RefSeq"/>
        </authorList>
    </citation>
    <scope>IDENTIFICATION</scope>
    <source>
        <tissue evidence="4">Thorax and Abdomen</tissue>
    </source>
</reference>
<name>A0ABM3FF82_NEOLC</name>
<feature type="region of interest" description="Disordered" evidence="1">
    <location>
        <begin position="345"/>
        <end position="376"/>
    </location>
</feature>
<dbReference type="GeneID" id="124292790"/>
<feature type="region of interest" description="Disordered" evidence="1">
    <location>
        <begin position="65"/>
        <end position="103"/>
    </location>
</feature>
<feature type="compositionally biased region" description="Polar residues" evidence="1">
    <location>
        <begin position="355"/>
        <end position="376"/>
    </location>
</feature>
<feature type="chain" id="PRO_5045548072" evidence="2">
    <location>
        <begin position="21"/>
        <end position="448"/>
    </location>
</feature>
<feature type="signal peptide" evidence="2">
    <location>
        <begin position="1"/>
        <end position="20"/>
    </location>
</feature>
<dbReference type="RefSeq" id="XP_046586675.1">
    <property type="nucleotide sequence ID" value="XM_046730719.1"/>
</dbReference>
<evidence type="ECO:0000256" key="2">
    <source>
        <dbReference type="SAM" id="SignalP"/>
    </source>
</evidence>
<evidence type="ECO:0000313" key="4">
    <source>
        <dbReference type="RefSeq" id="XP_046586675.1"/>
    </source>
</evidence>